<dbReference type="InterPro" id="IPR018527">
    <property type="entry name" value="Rubredoxin_Fe_BS"/>
</dbReference>
<evidence type="ECO:0000256" key="1">
    <source>
        <dbReference type="ARBA" id="ARBA00022723"/>
    </source>
</evidence>
<proteinExistence type="predicted"/>
<accession>A0ABW4DYW5</accession>
<keyword evidence="3" id="KW-1185">Reference proteome</keyword>
<dbReference type="Proteomes" id="UP001597302">
    <property type="component" value="Unassembled WGS sequence"/>
</dbReference>
<evidence type="ECO:0008006" key="4">
    <source>
        <dbReference type="Google" id="ProtNLM"/>
    </source>
</evidence>
<dbReference type="RefSeq" id="WP_131577392.1">
    <property type="nucleotide sequence ID" value="NZ_CBCSAJ010000068.1"/>
</dbReference>
<comment type="caution">
    <text evidence="2">The sequence shown here is derived from an EMBL/GenBank/DDBJ whole genome shotgun (WGS) entry which is preliminary data.</text>
</comment>
<gene>
    <name evidence="2" type="ORF">ACFQ5P_09035</name>
</gene>
<dbReference type="EMBL" id="JBHTOQ010000020">
    <property type="protein sequence ID" value="MFD1481440.1"/>
    <property type="molecule type" value="Genomic_DNA"/>
</dbReference>
<dbReference type="PROSITE" id="PS00202">
    <property type="entry name" value="RUBREDOXIN"/>
    <property type="match status" value="1"/>
</dbReference>
<evidence type="ECO:0000313" key="3">
    <source>
        <dbReference type="Proteomes" id="UP001597302"/>
    </source>
</evidence>
<keyword evidence="1" id="KW-0479">Metal-binding</keyword>
<sequence>MNEAATIPAPFPLDFDVDDDPCLICGAELDAAWRCPSCGADHFEGVMLLIGYGSPKTNQTARLH</sequence>
<reference evidence="3" key="1">
    <citation type="journal article" date="2019" name="Int. J. Syst. Evol. Microbiol.">
        <title>The Global Catalogue of Microorganisms (GCM) 10K type strain sequencing project: providing services to taxonomists for standard genome sequencing and annotation.</title>
        <authorList>
            <consortium name="The Broad Institute Genomics Platform"/>
            <consortium name="The Broad Institute Genome Sequencing Center for Infectious Disease"/>
            <person name="Wu L."/>
            <person name="Ma J."/>
        </authorList>
    </citation>
    <scope>NUCLEOTIDE SEQUENCE [LARGE SCALE GENOMIC DNA]</scope>
    <source>
        <strain evidence="3">CCM 8875</strain>
    </source>
</reference>
<protein>
    <recommendedName>
        <fullName evidence="4">Zinc ribbon domain-containing protein</fullName>
    </recommendedName>
</protein>
<evidence type="ECO:0000313" key="2">
    <source>
        <dbReference type="EMBL" id="MFD1481440.1"/>
    </source>
</evidence>
<organism evidence="2 3">
    <name type="scientific">Paracoccus nototheniae</name>
    <dbReference type="NCBI Taxonomy" id="2489002"/>
    <lineage>
        <taxon>Bacteria</taxon>
        <taxon>Pseudomonadati</taxon>
        <taxon>Pseudomonadota</taxon>
        <taxon>Alphaproteobacteria</taxon>
        <taxon>Rhodobacterales</taxon>
        <taxon>Paracoccaceae</taxon>
        <taxon>Paracoccus</taxon>
    </lineage>
</organism>
<name>A0ABW4DYW5_9RHOB</name>